<gene>
    <name evidence="11" type="ORF">FJZ47_09040</name>
</gene>
<dbReference type="SMART" id="SM00086">
    <property type="entry name" value="PAC"/>
    <property type="match status" value="2"/>
</dbReference>
<evidence type="ECO:0000256" key="6">
    <source>
        <dbReference type="PROSITE-ProRule" id="PRU00169"/>
    </source>
</evidence>
<evidence type="ECO:0000256" key="5">
    <source>
        <dbReference type="ARBA" id="ARBA00022777"/>
    </source>
</evidence>
<dbReference type="Pfam" id="PF00072">
    <property type="entry name" value="Response_reg"/>
    <property type="match status" value="1"/>
</dbReference>
<evidence type="ECO:0000256" key="4">
    <source>
        <dbReference type="ARBA" id="ARBA00022679"/>
    </source>
</evidence>
<feature type="domain" description="PAS" evidence="9">
    <location>
        <begin position="296"/>
        <end position="365"/>
    </location>
</feature>
<keyword evidence="4" id="KW-0808">Transferase</keyword>
<evidence type="ECO:0000313" key="11">
    <source>
        <dbReference type="EMBL" id="MBM3223931.1"/>
    </source>
</evidence>
<protein>
    <recommendedName>
        <fullName evidence="2">histidine kinase</fullName>
        <ecNumber evidence="2">2.7.13.3</ecNumber>
    </recommendedName>
</protein>
<reference evidence="11" key="1">
    <citation type="submission" date="2019-03" db="EMBL/GenBank/DDBJ databases">
        <title>Lake Tanganyika Metagenome-Assembled Genomes (MAGs).</title>
        <authorList>
            <person name="Tran P."/>
        </authorList>
    </citation>
    <scope>NUCLEOTIDE SEQUENCE</scope>
    <source>
        <strain evidence="11">K_DeepCast_65m_m2_066</strain>
    </source>
</reference>
<dbReference type="InterPro" id="IPR052162">
    <property type="entry name" value="Sensor_kinase/Photoreceptor"/>
</dbReference>
<accession>A0A937W2E5</accession>
<keyword evidence="7" id="KW-0175">Coiled coil</keyword>
<dbReference type="InterPro" id="IPR035965">
    <property type="entry name" value="PAS-like_dom_sf"/>
</dbReference>
<dbReference type="PANTHER" id="PTHR43304:SF1">
    <property type="entry name" value="PAC DOMAIN-CONTAINING PROTEIN"/>
    <property type="match status" value="1"/>
</dbReference>
<dbReference type="EC" id="2.7.13.3" evidence="2"/>
<dbReference type="PROSITE" id="PS50110">
    <property type="entry name" value="RESPONSE_REGULATORY"/>
    <property type="match status" value="1"/>
</dbReference>
<dbReference type="Gene3D" id="3.40.50.2300">
    <property type="match status" value="1"/>
</dbReference>
<evidence type="ECO:0000259" key="8">
    <source>
        <dbReference type="PROSITE" id="PS50110"/>
    </source>
</evidence>
<dbReference type="PROSITE" id="PS50113">
    <property type="entry name" value="PAC"/>
    <property type="match status" value="1"/>
</dbReference>
<keyword evidence="3 6" id="KW-0597">Phosphoprotein</keyword>
<dbReference type="Pfam" id="PF00989">
    <property type="entry name" value="PAS"/>
    <property type="match status" value="1"/>
</dbReference>
<sequence length="421" mass="47697">MKILLVDNHEESLASLSSILKSHGYEITTAMHGAEALDKALHEPFDVIISDVLMPQMDGLQLCKAIKTHETLRHVAFIFYTASYLDPTDAALALSLGAEKYITKQQKPGVLLAVLQEVIRMQAAGLLAEPVLPSLPEDTVTLQQYNAHLIHQLEAKTLELQRLHEQLQKSEEKYRCLVENANDAIFLLDLRGRLRFVNPKFCELSGYTVSEAARLRFSRLLHPEDIASVMEYLSQRLAGEKPPGAYELRWLTKTGQTLTVDMNASVVVREGTIVGIQMIVRDITARQRTTEALRKSEERFAKAFHASPHAIVITRLADGRYVDANTSFLTWSGYTRDTLLGATAMALHRWVHPHDRERVAQLLREQGFVRDFGTQLLTRADQVREVRMSMELITLDDEPCLLSIIQDITERRHIETQLRQA</sequence>
<feature type="domain" description="PAC" evidence="10">
    <location>
        <begin position="244"/>
        <end position="295"/>
    </location>
</feature>
<dbReference type="SMART" id="SM00091">
    <property type="entry name" value="PAS"/>
    <property type="match status" value="2"/>
</dbReference>
<organism evidence="11 12">
    <name type="scientific">Tectimicrobiota bacterium</name>
    <dbReference type="NCBI Taxonomy" id="2528274"/>
    <lineage>
        <taxon>Bacteria</taxon>
        <taxon>Pseudomonadati</taxon>
        <taxon>Nitrospinota/Tectimicrobiota group</taxon>
        <taxon>Candidatus Tectimicrobiota</taxon>
    </lineage>
</organism>
<dbReference type="InterPro" id="IPR001610">
    <property type="entry name" value="PAC"/>
</dbReference>
<dbReference type="EMBL" id="VGLS01000226">
    <property type="protein sequence ID" value="MBM3223931.1"/>
    <property type="molecule type" value="Genomic_DNA"/>
</dbReference>
<dbReference type="PANTHER" id="PTHR43304">
    <property type="entry name" value="PHYTOCHROME-LIKE PROTEIN CPH1"/>
    <property type="match status" value="1"/>
</dbReference>
<evidence type="ECO:0000259" key="9">
    <source>
        <dbReference type="PROSITE" id="PS50112"/>
    </source>
</evidence>
<dbReference type="AlphaFoldDB" id="A0A937W2E5"/>
<name>A0A937W2E5_UNCTE</name>
<feature type="modified residue" description="4-aspartylphosphate" evidence="6">
    <location>
        <position position="51"/>
    </location>
</feature>
<feature type="coiled-coil region" evidence="7">
    <location>
        <begin position="146"/>
        <end position="180"/>
    </location>
</feature>
<dbReference type="InterPro" id="IPR000700">
    <property type="entry name" value="PAS-assoc_C"/>
</dbReference>
<comment type="caution">
    <text evidence="11">The sequence shown here is derived from an EMBL/GenBank/DDBJ whole genome shotgun (WGS) entry which is preliminary data.</text>
</comment>
<dbReference type="GO" id="GO:0004673">
    <property type="term" value="F:protein histidine kinase activity"/>
    <property type="evidence" value="ECO:0007669"/>
    <property type="project" value="UniProtKB-EC"/>
</dbReference>
<dbReference type="Gene3D" id="3.30.450.20">
    <property type="entry name" value="PAS domain"/>
    <property type="match status" value="2"/>
</dbReference>
<dbReference type="InterPro" id="IPR013767">
    <property type="entry name" value="PAS_fold"/>
</dbReference>
<dbReference type="SUPFAM" id="SSF55785">
    <property type="entry name" value="PYP-like sensor domain (PAS domain)"/>
    <property type="match status" value="2"/>
</dbReference>
<feature type="domain" description="PAS" evidence="9">
    <location>
        <begin position="170"/>
        <end position="240"/>
    </location>
</feature>
<feature type="non-terminal residue" evidence="11">
    <location>
        <position position="421"/>
    </location>
</feature>
<evidence type="ECO:0000256" key="7">
    <source>
        <dbReference type="SAM" id="Coils"/>
    </source>
</evidence>
<dbReference type="Proteomes" id="UP000712673">
    <property type="component" value="Unassembled WGS sequence"/>
</dbReference>
<dbReference type="SMART" id="SM00448">
    <property type="entry name" value="REC"/>
    <property type="match status" value="1"/>
</dbReference>
<dbReference type="InterPro" id="IPR011006">
    <property type="entry name" value="CheY-like_superfamily"/>
</dbReference>
<evidence type="ECO:0000256" key="1">
    <source>
        <dbReference type="ARBA" id="ARBA00000085"/>
    </source>
</evidence>
<proteinExistence type="predicted"/>
<comment type="catalytic activity">
    <reaction evidence="1">
        <text>ATP + protein L-histidine = ADP + protein N-phospho-L-histidine.</text>
        <dbReference type="EC" id="2.7.13.3"/>
    </reaction>
</comment>
<dbReference type="SUPFAM" id="SSF52172">
    <property type="entry name" value="CheY-like"/>
    <property type="match status" value="1"/>
</dbReference>
<dbReference type="PROSITE" id="PS50112">
    <property type="entry name" value="PAS"/>
    <property type="match status" value="2"/>
</dbReference>
<evidence type="ECO:0000256" key="3">
    <source>
        <dbReference type="ARBA" id="ARBA00022553"/>
    </source>
</evidence>
<dbReference type="NCBIfam" id="TIGR00229">
    <property type="entry name" value="sensory_box"/>
    <property type="match status" value="2"/>
</dbReference>
<evidence type="ECO:0000259" key="10">
    <source>
        <dbReference type="PROSITE" id="PS50113"/>
    </source>
</evidence>
<dbReference type="GO" id="GO:0006355">
    <property type="term" value="P:regulation of DNA-templated transcription"/>
    <property type="evidence" value="ECO:0007669"/>
    <property type="project" value="InterPro"/>
</dbReference>
<dbReference type="InterPro" id="IPR001789">
    <property type="entry name" value="Sig_transdc_resp-reg_receiver"/>
</dbReference>
<feature type="domain" description="Response regulatory" evidence="8">
    <location>
        <begin position="2"/>
        <end position="119"/>
    </location>
</feature>
<keyword evidence="5" id="KW-0418">Kinase</keyword>
<dbReference type="InterPro" id="IPR000014">
    <property type="entry name" value="PAS"/>
</dbReference>
<evidence type="ECO:0000256" key="2">
    <source>
        <dbReference type="ARBA" id="ARBA00012438"/>
    </source>
</evidence>
<dbReference type="CDD" id="cd00130">
    <property type="entry name" value="PAS"/>
    <property type="match status" value="2"/>
</dbReference>
<evidence type="ECO:0000313" key="12">
    <source>
        <dbReference type="Proteomes" id="UP000712673"/>
    </source>
</evidence>
<dbReference type="GO" id="GO:0000160">
    <property type="term" value="P:phosphorelay signal transduction system"/>
    <property type="evidence" value="ECO:0007669"/>
    <property type="project" value="InterPro"/>
</dbReference>
<dbReference type="Pfam" id="PF13426">
    <property type="entry name" value="PAS_9"/>
    <property type="match status" value="1"/>
</dbReference>